<evidence type="ECO:0000313" key="2">
    <source>
        <dbReference type="EMBL" id="BCB84102.1"/>
    </source>
</evidence>
<gene>
    <name evidence="2" type="ORF">Psuf_014150</name>
</gene>
<dbReference type="InterPro" id="IPR010982">
    <property type="entry name" value="Lambda_DNA-bd_dom_sf"/>
</dbReference>
<dbReference type="CDD" id="cd00093">
    <property type="entry name" value="HTH_XRE"/>
    <property type="match status" value="1"/>
</dbReference>
<dbReference type="KEGG" id="psuu:Psuf_014150"/>
<dbReference type="Pfam" id="PF19054">
    <property type="entry name" value="DUF5753"/>
    <property type="match status" value="1"/>
</dbReference>
<accession>A0A6F8YDC2</accession>
<dbReference type="Proteomes" id="UP000503011">
    <property type="component" value="Chromosome"/>
</dbReference>
<name>A0A6F8YDC2_9ACTN</name>
<dbReference type="GO" id="GO:0003677">
    <property type="term" value="F:DNA binding"/>
    <property type="evidence" value="ECO:0007669"/>
    <property type="project" value="InterPro"/>
</dbReference>
<reference evidence="2 3" key="2">
    <citation type="submission" date="2020-03" db="EMBL/GenBank/DDBJ databases">
        <authorList>
            <person name="Ichikawa N."/>
            <person name="Kimura A."/>
            <person name="Kitahashi Y."/>
            <person name="Uohara A."/>
        </authorList>
    </citation>
    <scope>NUCLEOTIDE SEQUENCE [LARGE SCALE GENOMIC DNA]</scope>
    <source>
        <strain evidence="2 3">NBRC 105367</strain>
    </source>
</reference>
<feature type="domain" description="HTH cro/C1-type" evidence="1">
    <location>
        <begin position="18"/>
        <end position="73"/>
    </location>
</feature>
<protein>
    <submittedName>
        <fullName evidence="2">Transcriptional regulator</fullName>
    </submittedName>
</protein>
<sequence length="289" mass="32622">MSSGPGPTTTRRRLRAELRKLRIAAALSVETVVSEAEWSTSKLVRIENGQVGISKADLSELLRIYGTTDQNYIDELQELARVSRQRMWWSEFQRFLPATYQEFIGAEFDASRIRYIQPLIVPGILQIASYAETINVATTPGTADPEVTQKRVEARMRRQTELFQRRGSVEIIAVLDEAVLRRPVGGAETMRQQLDHLARIAEEEAITLVVLPFSVGPHLGMLGPFTLLEYEDPQDADIVYLENANAGLILRDQAAVVDAYREATHRMVEVGLRNRAAVDFIRQARKRFA</sequence>
<proteinExistence type="predicted"/>
<dbReference type="InterPro" id="IPR043917">
    <property type="entry name" value="DUF5753"/>
</dbReference>
<keyword evidence="3" id="KW-1185">Reference proteome</keyword>
<organism evidence="2 3">
    <name type="scientific">Phytohabitans suffuscus</name>
    <dbReference type="NCBI Taxonomy" id="624315"/>
    <lineage>
        <taxon>Bacteria</taxon>
        <taxon>Bacillati</taxon>
        <taxon>Actinomycetota</taxon>
        <taxon>Actinomycetes</taxon>
        <taxon>Micromonosporales</taxon>
        <taxon>Micromonosporaceae</taxon>
    </lineage>
</organism>
<reference evidence="2 3" key="1">
    <citation type="submission" date="2020-03" db="EMBL/GenBank/DDBJ databases">
        <title>Whole genome shotgun sequence of Phytohabitans suffuscus NBRC 105367.</title>
        <authorList>
            <person name="Komaki H."/>
            <person name="Tamura T."/>
        </authorList>
    </citation>
    <scope>NUCLEOTIDE SEQUENCE [LARGE SCALE GENOMIC DNA]</scope>
    <source>
        <strain evidence="2 3">NBRC 105367</strain>
    </source>
</reference>
<evidence type="ECO:0000313" key="3">
    <source>
        <dbReference type="Proteomes" id="UP000503011"/>
    </source>
</evidence>
<dbReference type="InterPro" id="IPR001387">
    <property type="entry name" value="Cro/C1-type_HTH"/>
</dbReference>
<dbReference type="Gene3D" id="1.10.260.40">
    <property type="entry name" value="lambda repressor-like DNA-binding domains"/>
    <property type="match status" value="1"/>
</dbReference>
<evidence type="ECO:0000259" key="1">
    <source>
        <dbReference type="PROSITE" id="PS50943"/>
    </source>
</evidence>
<dbReference type="EMBL" id="AP022871">
    <property type="protein sequence ID" value="BCB84102.1"/>
    <property type="molecule type" value="Genomic_DNA"/>
</dbReference>
<dbReference type="AlphaFoldDB" id="A0A6F8YDC2"/>
<dbReference type="Pfam" id="PF13560">
    <property type="entry name" value="HTH_31"/>
    <property type="match status" value="1"/>
</dbReference>
<dbReference type="PROSITE" id="PS50943">
    <property type="entry name" value="HTH_CROC1"/>
    <property type="match status" value="1"/>
</dbReference>
<dbReference type="SUPFAM" id="SSF47413">
    <property type="entry name" value="lambda repressor-like DNA-binding domains"/>
    <property type="match status" value="1"/>
</dbReference>